<name>A0A9Q3HPV1_9BASI</name>
<feature type="compositionally biased region" description="Polar residues" evidence="1">
    <location>
        <begin position="94"/>
        <end position="105"/>
    </location>
</feature>
<evidence type="ECO:0000313" key="2">
    <source>
        <dbReference type="EMBL" id="MBW0513356.1"/>
    </source>
</evidence>
<organism evidence="2 3">
    <name type="scientific">Austropuccinia psidii MF-1</name>
    <dbReference type="NCBI Taxonomy" id="1389203"/>
    <lineage>
        <taxon>Eukaryota</taxon>
        <taxon>Fungi</taxon>
        <taxon>Dikarya</taxon>
        <taxon>Basidiomycota</taxon>
        <taxon>Pucciniomycotina</taxon>
        <taxon>Pucciniomycetes</taxon>
        <taxon>Pucciniales</taxon>
        <taxon>Sphaerophragmiaceae</taxon>
        <taxon>Austropuccinia</taxon>
    </lineage>
</organism>
<sequence length="242" mass="27582">MSPINLRDLGFQRHQQDDREGLSRTRRPGRGHKPQTRGLEGYGPSSSAPSTPQRPFSMEHGQQEVEPGIPLGRTWRKFPEDLSQRDRLQRPYGNHQSLKSYQAAQTPGGEGKKDKGELSHYPSYRRTMDPDRAYSDYFRLKRSRTNQISSGFKPFRNQQISGQESPFFTIPGRFQEKTRIQGKNQDHLQPKEERVRPNDPESVGFGEISSQEPEVAVHNSGVGSPINRNIVPTQIEHNVVTP</sequence>
<feature type="compositionally biased region" description="Polar residues" evidence="1">
    <location>
        <begin position="44"/>
        <end position="54"/>
    </location>
</feature>
<feature type="compositionally biased region" description="Basic and acidic residues" evidence="1">
    <location>
        <begin position="10"/>
        <end position="23"/>
    </location>
</feature>
<feature type="region of interest" description="Disordered" evidence="1">
    <location>
        <begin position="180"/>
        <end position="229"/>
    </location>
</feature>
<accession>A0A9Q3HPV1</accession>
<dbReference type="Proteomes" id="UP000765509">
    <property type="component" value="Unassembled WGS sequence"/>
</dbReference>
<protein>
    <submittedName>
        <fullName evidence="2">Uncharacterized protein</fullName>
    </submittedName>
</protein>
<feature type="compositionally biased region" description="Basic and acidic residues" evidence="1">
    <location>
        <begin position="180"/>
        <end position="199"/>
    </location>
</feature>
<proteinExistence type="predicted"/>
<feature type="compositionally biased region" description="Basic and acidic residues" evidence="1">
    <location>
        <begin position="77"/>
        <end position="89"/>
    </location>
</feature>
<dbReference type="AlphaFoldDB" id="A0A9Q3HPV1"/>
<gene>
    <name evidence="2" type="ORF">O181_053071</name>
</gene>
<evidence type="ECO:0000313" key="3">
    <source>
        <dbReference type="Proteomes" id="UP000765509"/>
    </source>
</evidence>
<evidence type="ECO:0000256" key="1">
    <source>
        <dbReference type="SAM" id="MobiDB-lite"/>
    </source>
</evidence>
<comment type="caution">
    <text evidence="2">The sequence shown here is derived from an EMBL/GenBank/DDBJ whole genome shotgun (WGS) entry which is preliminary data.</text>
</comment>
<reference evidence="2" key="1">
    <citation type="submission" date="2021-03" db="EMBL/GenBank/DDBJ databases">
        <title>Draft genome sequence of rust myrtle Austropuccinia psidii MF-1, a brazilian biotype.</title>
        <authorList>
            <person name="Quecine M.C."/>
            <person name="Pachon D.M.R."/>
            <person name="Bonatelli M.L."/>
            <person name="Correr F.H."/>
            <person name="Franceschini L.M."/>
            <person name="Leite T.F."/>
            <person name="Margarido G.R.A."/>
            <person name="Almeida C.A."/>
            <person name="Ferrarezi J.A."/>
            <person name="Labate C.A."/>
        </authorList>
    </citation>
    <scope>NUCLEOTIDE SEQUENCE</scope>
    <source>
        <strain evidence="2">MF-1</strain>
    </source>
</reference>
<dbReference type="EMBL" id="AVOT02023367">
    <property type="protein sequence ID" value="MBW0513356.1"/>
    <property type="molecule type" value="Genomic_DNA"/>
</dbReference>
<feature type="region of interest" description="Disordered" evidence="1">
    <location>
        <begin position="1"/>
        <end position="135"/>
    </location>
</feature>
<keyword evidence="3" id="KW-1185">Reference proteome</keyword>
<feature type="compositionally biased region" description="Basic residues" evidence="1">
    <location>
        <begin position="24"/>
        <end position="35"/>
    </location>
</feature>